<evidence type="ECO:0000313" key="3">
    <source>
        <dbReference type="WBParaSite" id="PSAMB.scaffold1317size50867.g12368.t1"/>
    </source>
</evidence>
<proteinExistence type="predicted"/>
<reference evidence="3" key="1">
    <citation type="submission" date="2022-11" db="UniProtKB">
        <authorList>
            <consortium name="WormBaseParasite"/>
        </authorList>
    </citation>
    <scope>IDENTIFICATION</scope>
</reference>
<keyword evidence="1" id="KW-1133">Transmembrane helix</keyword>
<keyword evidence="2" id="KW-1185">Reference proteome</keyword>
<feature type="transmembrane region" description="Helical" evidence="1">
    <location>
        <begin position="340"/>
        <end position="358"/>
    </location>
</feature>
<feature type="transmembrane region" description="Helical" evidence="1">
    <location>
        <begin position="127"/>
        <end position="148"/>
    </location>
</feature>
<accession>A0A914UYK8</accession>
<keyword evidence="1" id="KW-0812">Transmembrane</keyword>
<keyword evidence="1" id="KW-0472">Membrane</keyword>
<organism evidence="2 3">
    <name type="scientific">Plectus sambesii</name>
    <dbReference type="NCBI Taxonomy" id="2011161"/>
    <lineage>
        <taxon>Eukaryota</taxon>
        <taxon>Metazoa</taxon>
        <taxon>Ecdysozoa</taxon>
        <taxon>Nematoda</taxon>
        <taxon>Chromadorea</taxon>
        <taxon>Plectida</taxon>
        <taxon>Plectina</taxon>
        <taxon>Plectoidea</taxon>
        <taxon>Plectidae</taxon>
        <taxon>Plectus</taxon>
    </lineage>
</organism>
<feature type="transmembrane region" description="Helical" evidence="1">
    <location>
        <begin position="60"/>
        <end position="83"/>
    </location>
</feature>
<dbReference type="Proteomes" id="UP000887566">
    <property type="component" value="Unplaced"/>
</dbReference>
<evidence type="ECO:0000313" key="2">
    <source>
        <dbReference type="Proteomes" id="UP000887566"/>
    </source>
</evidence>
<feature type="transmembrane region" description="Helical" evidence="1">
    <location>
        <begin position="185"/>
        <end position="204"/>
    </location>
</feature>
<sequence length="376" mass="41020">MQTSQFFVHVGLAMLSALGGLFHIVYCCMFFTSGIGIVNAILLVVVAVSGLYKWRPGPKFVFYSHLALLASGTIVLVANAVGIHCARKTCSARSWSRPMQERCLQKFAETPALLQGMSRIHTAIHTLLILESSLQIIVCVVILFQTLFRFFDAVRTQLNAFYVQALLGGLAAVCGLIHTVYCSHLFFLGVGIWASVGIGLVGVVRNLCKTVNARRNSLASTKTIKSNVVDGMPRSLITIDRCLGWLAIVLSICLIIVGIFGTYCWNAVSLAPWTIGDTSIPPQLRNESQSYGEISHSFCSNPGVSSRVYETCYETLEMTGLWHRSVDRDMASIGKLQQGLTLMLLLSGVASLLLSSLIELTQWRSAAEDHIGPVSV</sequence>
<feature type="transmembrane region" description="Helical" evidence="1">
    <location>
        <begin position="6"/>
        <end position="28"/>
    </location>
</feature>
<evidence type="ECO:0000256" key="1">
    <source>
        <dbReference type="SAM" id="Phobius"/>
    </source>
</evidence>
<feature type="transmembrane region" description="Helical" evidence="1">
    <location>
        <begin position="243"/>
        <end position="265"/>
    </location>
</feature>
<dbReference type="AlphaFoldDB" id="A0A914UYK8"/>
<protein>
    <submittedName>
        <fullName evidence="3">Transmembrane protein</fullName>
    </submittedName>
</protein>
<feature type="transmembrane region" description="Helical" evidence="1">
    <location>
        <begin position="160"/>
        <end position="178"/>
    </location>
</feature>
<feature type="transmembrane region" description="Helical" evidence="1">
    <location>
        <begin position="35"/>
        <end position="54"/>
    </location>
</feature>
<name>A0A914UYK8_9BILA</name>
<dbReference type="WBParaSite" id="PSAMB.scaffold1317size50867.g12368.t1">
    <property type="protein sequence ID" value="PSAMB.scaffold1317size50867.g12368.t1"/>
    <property type="gene ID" value="PSAMB.scaffold1317size50867.g12368"/>
</dbReference>